<dbReference type="Proteomes" id="UP001386955">
    <property type="component" value="Unassembled WGS sequence"/>
</dbReference>
<proteinExistence type="predicted"/>
<keyword evidence="3" id="KW-1185">Reference proteome</keyword>
<feature type="transmembrane region" description="Helical" evidence="1">
    <location>
        <begin position="45"/>
        <end position="69"/>
    </location>
</feature>
<comment type="caution">
    <text evidence="2">The sequence shown here is derived from an EMBL/GenBank/DDBJ whole genome shotgun (WGS) entry which is preliminary data.</text>
</comment>
<evidence type="ECO:0000313" key="2">
    <source>
        <dbReference type="EMBL" id="KAK7407536.1"/>
    </source>
</evidence>
<accession>A0AAN9SYF2</accession>
<sequence>MSSGFYLEVVIRALLKLGFGPACVCCMLLWLVLNTAVSMSLRPKRTCYGVVVCYGGFQIKIFSNFFLLLRVDLT</sequence>
<name>A0AAN9SYF2_PSOTE</name>
<evidence type="ECO:0000313" key="3">
    <source>
        <dbReference type="Proteomes" id="UP001386955"/>
    </source>
</evidence>
<keyword evidence="1" id="KW-0812">Transmembrane</keyword>
<keyword evidence="1" id="KW-0472">Membrane</keyword>
<protein>
    <submittedName>
        <fullName evidence="2">Uncharacterized protein</fullName>
    </submittedName>
</protein>
<feature type="transmembrane region" description="Helical" evidence="1">
    <location>
        <begin position="13"/>
        <end position="33"/>
    </location>
</feature>
<keyword evidence="1" id="KW-1133">Transmembrane helix</keyword>
<evidence type="ECO:0000256" key="1">
    <source>
        <dbReference type="SAM" id="Phobius"/>
    </source>
</evidence>
<reference evidence="2 3" key="1">
    <citation type="submission" date="2024-01" db="EMBL/GenBank/DDBJ databases">
        <title>The genomes of 5 underutilized Papilionoideae crops provide insights into root nodulation and disease resistanc.</title>
        <authorList>
            <person name="Jiang F."/>
        </authorList>
    </citation>
    <scope>NUCLEOTIDE SEQUENCE [LARGE SCALE GENOMIC DNA]</scope>
    <source>
        <strain evidence="2">DUOXIRENSHENG_FW03</strain>
        <tissue evidence="2">Leaves</tissue>
    </source>
</reference>
<organism evidence="2 3">
    <name type="scientific">Psophocarpus tetragonolobus</name>
    <name type="common">Winged bean</name>
    <name type="synonym">Dolichos tetragonolobus</name>
    <dbReference type="NCBI Taxonomy" id="3891"/>
    <lineage>
        <taxon>Eukaryota</taxon>
        <taxon>Viridiplantae</taxon>
        <taxon>Streptophyta</taxon>
        <taxon>Embryophyta</taxon>
        <taxon>Tracheophyta</taxon>
        <taxon>Spermatophyta</taxon>
        <taxon>Magnoliopsida</taxon>
        <taxon>eudicotyledons</taxon>
        <taxon>Gunneridae</taxon>
        <taxon>Pentapetalae</taxon>
        <taxon>rosids</taxon>
        <taxon>fabids</taxon>
        <taxon>Fabales</taxon>
        <taxon>Fabaceae</taxon>
        <taxon>Papilionoideae</taxon>
        <taxon>50 kb inversion clade</taxon>
        <taxon>NPAAA clade</taxon>
        <taxon>indigoferoid/millettioid clade</taxon>
        <taxon>Phaseoleae</taxon>
        <taxon>Psophocarpus</taxon>
    </lineage>
</organism>
<dbReference type="EMBL" id="JAYMYS010000002">
    <property type="protein sequence ID" value="KAK7407536.1"/>
    <property type="molecule type" value="Genomic_DNA"/>
</dbReference>
<gene>
    <name evidence="2" type="ORF">VNO78_09489</name>
</gene>
<dbReference type="AlphaFoldDB" id="A0AAN9SYF2"/>